<dbReference type="EMBL" id="AP021853">
    <property type="protein sequence ID" value="BBN97606.1"/>
    <property type="molecule type" value="Genomic_DNA"/>
</dbReference>
<protein>
    <submittedName>
        <fullName evidence="1">Uncharacterized protein</fullName>
    </submittedName>
</protein>
<organism evidence="1 2">
    <name type="scientific">Sporolactobacillus terrae</name>
    <dbReference type="NCBI Taxonomy" id="269673"/>
    <lineage>
        <taxon>Bacteria</taxon>
        <taxon>Bacillati</taxon>
        <taxon>Bacillota</taxon>
        <taxon>Bacilli</taxon>
        <taxon>Bacillales</taxon>
        <taxon>Sporolactobacillaceae</taxon>
        <taxon>Sporolactobacillus</taxon>
    </lineage>
</organism>
<name>A0A5K7X0K3_9BACL</name>
<evidence type="ECO:0000313" key="2">
    <source>
        <dbReference type="Proteomes" id="UP000326951"/>
    </source>
</evidence>
<proteinExistence type="predicted"/>
<dbReference type="Proteomes" id="UP000326951">
    <property type="component" value="Chromosome"/>
</dbReference>
<accession>A0A5K7X0K3</accession>
<reference evidence="1 2" key="1">
    <citation type="submission" date="2019-09" db="EMBL/GenBank/DDBJ databases">
        <title>Complete genome sequence of Sporolactobacillus terrae 70-3.</title>
        <authorList>
            <person name="Tanaka N."/>
            <person name="Shiwa Y."/>
            <person name="Fujita N."/>
            <person name="Tanasupawat S."/>
        </authorList>
    </citation>
    <scope>NUCLEOTIDE SEQUENCE [LARGE SCALE GENOMIC DNA]</scope>
    <source>
        <strain evidence="1 2">70-3</strain>
    </source>
</reference>
<sequence length="67" mass="7966">MHSIPEKEKKKRNWTGQKAKSDLRIVFKVWEKEKVIYYLGIGKRIKGLPKDPGDVWARIKHRPIPEN</sequence>
<dbReference type="AlphaFoldDB" id="A0A5K7X0K3"/>
<dbReference type="RefSeq" id="WP_139693833.1">
    <property type="nucleotide sequence ID" value="NZ_AP021853.1"/>
</dbReference>
<evidence type="ECO:0000313" key="1">
    <source>
        <dbReference type="EMBL" id="BBN97606.1"/>
    </source>
</evidence>
<gene>
    <name evidence="1" type="ORF">St703_03110</name>
</gene>